<dbReference type="PhylomeDB" id="A0A061BD86"/>
<evidence type="ECO:0000256" key="3">
    <source>
        <dbReference type="ARBA" id="ARBA00022840"/>
    </source>
</evidence>
<dbReference type="PROSITE" id="PS00674">
    <property type="entry name" value="AAA"/>
    <property type="match status" value="1"/>
</dbReference>
<dbReference type="InterPro" id="IPR041569">
    <property type="entry name" value="AAA_lid_3"/>
</dbReference>
<keyword evidence="3" id="KW-0067">ATP-binding</keyword>
<dbReference type="InterPro" id="IPR015415">
    <property type="entry name" value="Spast_Vps4_C"/>
</dbReference>
<dbReference type="InterPro" id="IPR003960">
    <property type="entry name" value="ATPase_AAA_CS"/>
</dbReference>
<evidence type="ECO:0000259" key="5">
    <source>
        <dbReference type="SMART" id="SM00382"/>
    </source>
</evidence>
<dbReference type="SMART" id="SM00382">
    <property type="entry name" value="AAA"/>
    <property type="match status" value="1"/>
</dbReference>
<dbReference type="EMBL" id="LK052924">
    <property type="protein sequence ID" value="CDR47910.1"/>
    <property type="molecule type" value="Genomic_DNA"/>
</dbReference>
<reference evidence="6" key="1">
    <citation type="journal article" date="2014" name="Genome Announc.">
        <title>Genome sequence of the yeast Cyberlindnera fabianii (Hansenula fabianii).</title>
        <authorList>
            <person name="Freel K.C."/>
            <person name="Sarilar V."/>
            <person name="Neuveglise C."/>
            <person name="Devillers H."/>
            <person name="Friedrich A."/>
            <person name="Schacherer J."/>
        </authorList>
    </citation>
    <scope>NUCLEOTIDE SEQUENCE</scope>
    <source>
        <strain evidence="6">YJS4271</strain>
    </source>
</reference>
<dbReference type="GO" id="GO:0005524">
    <property type="term" value="F:ATP binding"/>
    <property type="evidence" value="ECO:0007669"/>
    <property type="project" value="UniProtKB-KW"/>
</dbReference>
<dbReference type="GO" id="GO:0016887">
    <property type="term" value="F:ATP hydrolysis activity"/>
    <property type="evidence" value="ECO:0007669"/>
    <property type="project" value="InterPro"/>
</dbReference>
<keyword evidence="2" id="KW-0547">Nucleotide-binding</keyword>
<comment type="similarity">
    <text evidence="1">Belongs to the AAA ATPase family.</text>
</comment>
<dbReference type="CDD" id="cd19509">
    <property type="entry name" value="RecA-like_VPS4-like"/>
    <property type="match status" value="1"/>
</dbReference>
<dbReference type="PANTHER" id="PTHR23074">
    <property type="entry name" value="AAA DOMAIN-CONTAINING"/>
    <property type="match status" value="1"/>
</dbReference>
<gene>
    <name evidence="6" type="ORF">CYFA0S_39e00430g</name>
</gene>
<feature type="compositionally biased region" description="Low complexity" evidence="4">
    <location>
        <begin position="383"/>
        <end position="411"/>
    </location>
</feature>
<dbReference type="InterPro" id="IPR003593">
    <property type="entry name" value="AAA+_ATPase"/>
</dbReference>
<dbReference type="VEuPathDB" id="FungiDB:BON22_5413"/>
<organism evidence="6">
    <name type="scientific">Cyberlindnera fabianii</name>
    <name type="common">Yeast</name>
    <name type="synonym">Hansenula fabianii</name>
    <dbReference type="NCBI Taxonomy" id="36022"/>
    <lineage>
        <taxon>Eukaryota</taxon>
        <taxon>Fungi</taxon>
        <taxon>Dikarya</taxon>
        <taxon>Ascomycota</taxon>
        <taxon>Saccharomycotina</taxon>
        <taxon>Saccharomycetes</taxon>
        <taxon>Phaffomycetales</taxon>
        <taxon>Phaffomycetaceae</taxon>
        <taxon>Cyberlindnera</taxon>
    </lineage>
</organism>
<evidence type="ECO:0000256" key="2">
    <source>
        <dbReference type="ARBA" id="ARBA00022741"/>
    </source>
</evidence>
<dbReference type="FunFam" id="1.10.8.60:FF:000022">
    <property type="entry name" value="Fidgetin like 1"/>
    <property type="match status" value="1"/>
</dbReference>
<feature type="region of interest" description="Disordered" evidence="4">
    <location>
        <begin position="265"/>
        <end position="458"/>
    </location>
</feature>
<evidence type="ECO:0000313" key="6">
    <source>
        <dbReference type="EMBL" id="CDR47910.1"/>
    </source>
</evidence>
<feature type="domain" description="AAA+ ATPase" evidence="5">
    <location>
        <begin position="531"/>
        <end position="676"/>
    </location>
</feature>
<dbReference type="InterPro" id="IPR027417">
    <property type="entry name" value="P-loop_NTPase"/>
</dbReference>
<dbReference type="Pfam" id="PF09336">
    <property type="entry name" value="Vps4_C"/>
    <property type="match status" value="1"/>
</dbReference>
<name>A0A061BD86_CYBFA</name>
<dbReference type="PANTHER" id="PTHR23074:SF17">
    <property type="entry name" value="FIDGETIN-LIKE PROTEIN 1"/>
    <property type="match status" value="1"/>
</dbReference>
<feature type="compositionally biased region" description="Low complexity" evidence="4">
    <location>
        <begin position="279"/>
        <end position="300"/>
    </location>
</feature>
<sequence length="781" mass="86071">MNFIRKKPASPIDDLTELYNECANRTIYNIAAEQKGEYKLAKQGWKSLHTHILFKMDVINKSFANHNYSADELYIREGIEELLGKGLEHLERVERLYNNQQASQPVSQTSTSASSSSSTYNVPTLRNNSTPQSFTVRRQLAEPPQKPRLLKTLRQDKPHRFNSPQNYANRPSDMSKIAANAVNGASSTDSLTSRHWAPSKSIGKVEDIDIFDKSFEDEFADFDMNNVRSDALRQLEASGQQTRLARSKIDDDLSSQLNNLCVDEDNLSSSPKKNPFAESTISSLSSTTSSKPTPKLSTASPRRPSPATTQTKPTVPAVRKVMSSQQKAASTTRLPQAKTLRPPANATARPGIKPTSSAKAIPTAKSANSSLTKTTKRPIKPGTATTTTTTRAKPAVKPTPTTTTAPRKVAPGTLKAKQHIKPSTTSSSRSRSQSPARDSKDTETISSEEGSVDEMELSEKEIREKMEDQIIESCRGIDYAAAKQIFNEIVVRGDEVHWDDIAGLETAKNSLKETVVYPFLRPDLFSGLREPARGMLLFGPPGTGKTMLARAVATESKSTFFSISASSLTSKYLGESEKLVRALFTLAKKLSPSIIFVDEIDSLLSARNESGEHESSRRIKNEFLIQWSDLTHAAAGRDTGEDLQRVLVLAATNLPWAIDEAARRRFVRRQYIPLPEPETRLAQIRKLLAHQKHTLDDKDQAKLVDMTDGFSGSDITALAKDAAMGPLRSLGDKLLETAKSEIRPIGLEDFASSLQYIRPSVSKENLTQFDDWASKFGSSGV</sequence>
<evidence type="ECO:0000256" key="4">
    <source>
        <dbReference type="SAM" id="MobiDB-lite"/>
    </source>
</evidence>
<feature type="compositionally biased region" description="Low complexity" evidence="4">
    <location>
        <begin position="423"/>
        <end position="434"/>
    </location>
</feature>
<dbReference type="Gene3D" id="3.40.50.300">
    <property type="entry name" value="P-loop containing nucleotide triphosphate hydrolases"/>
    <property type="match status" value="1"/>
</dbReference>
<dbReference type="FunFam" id="3.40.50.300:FF:000093">
    <property type="entry name" value="Fidgetin-like 1"/>
    <property type="match status" value="1"/>
</dbReference>
<protein>
    <submittedName>
        <fullName evidence="6">CYFA0S39e00430g1_1</fullName>
    </submittedName>
</protein>
<dbReference type="InterPro" id="IPR050304">
    <property type="entry name" value="MT-severing_AAA_ATPase"/>
</dbReference>
<feature type="compositionally biased region" description="Low complexity" evidence="4">
    <location>
        <begin position="100"/>
        <end position="119"/>
    </location>
</feature>
<feature type="compositionally biased region" description="Polar residues" evidence="4">
    <location>
        <begin position="322"/>
        <end position="334"/>
    </location>
</feature>
<accession>A0A061BD86</accession>
<proteinExistence type="inferred from homology"/>
<dbReference type="Gene3D" id="1.10.8.60">
    <property type="match status" value="1"/>
</dbReference>
<feature type="region of interest" description="Disordered" evidence="4">
    <location>
        <begin position="98"/>
        <end position="171"/>
    </location>
</feature>
<feature type="compositionally biased region" description="Polar residues" evidence="4">
    <location>
        <begin position="120"/>
        <end position="136"/>
    </location>
</feature>
<dbReference type="InterPro" id="IPR003959">
    <property type="entry name" value="ATPase_AAA_core"/>
</dbReference>
<dbReference type="OrthoDB" id="10251136at2759"/>
<dbReference type="Pfam" id="PF17862">
    <property type="entry name" value="AAA_lid_3"/>
    <property type="match status" value="1"/>
</dbReference>
<dbReference type="Pfam" id="PF00004">
    <property type="entry name" value="AAA"/>
    <property type="match status" value="1"/>
</dbReference>
<evidence type="ECO:0000256" key="1">
    <source>
        <dbReference type="ARBA" id="ARBA00006914"/>
    </source>
</evidence>
<dbReference type="SUPFAM" id="SSF52540">
    <property type="entry name" value="P-loop containing nucleoside triphosphate hydrolases"/>
    <property type="match status" value="1"/>
</dbReference>
<dbReference type="AlphaFoldDB" id="A0A061BD86"/>